<accession>A0A239DFR4</accession>
<dbReference type="OrthoDB" id="1524207at2"/>
<evidence type="ECO:0000313" key="1">
    <source>
        <dbReference type="EMBL" id="SNS30603.1"/>
    </source>
</evidence>
<dbReference type="AlphaFoldDB" id="A0A239DFR4"/>
<evidence type="ECO:0000313" key="2">
    <source>
        <dbReference type="Proteomes" id="UP000198379"/>
    </source>
</evidence>
<evidence type="ECO:0008006" key="3">
    <source>
        <dbReference type="Google" id="ProtNLM"/>
    </source>
</evidence>
<name>A0A239DFR4_9FLAO</name>
<organism evidence="1 2">
    <name type="scientific">Dokdonia pacifica</name>
    <dbReference type="NCBI Taxonomy" id="1627892"/>
    <lineage>
        <taxon>Bacteria</taxon>
        <taxon>Pseudomonadati</taxon>
        <taxon>Bacteroidota</taxon>
        <taxon>Flavobacteriia</taxon>
        <taxon>Flavobacteriales</taxon>
        <taxon>Flavobacteriaceae</taxon>
        <taxon>Dokdonia</taxon>
    </lineage>
</organism>
<proteinExistence type="predicted"/>
<dbReference type="Proteomes" id="UP000198379">
    <property type="component" value="Unassembled WGS sequence"/>
</dbReference>
<keyword evidence="2" id="KW-1185">Reference proteome</keyword>
<dbReference type="RefSeq" id="WP_089373747.1">
    <property type="nucleotide sequence ID" value="NZ_BMEP01000010.1"/>
</dbReference>
<gene>
    <name evidence="1" type="ORF">SAMN06265376_110123</name>
</gene>
<reference evidence="1 2" key="1">
    <citation type="submission" date="2017-06" db="EMBL/GenBank/DDBJ databases">
        <authorList>
            <person name="Kim H.J."/>
            <person name="Triplett B.A."/>
        </authorList>
    </citation>
    <scope>NUCLEOTIDE SEQUENCE [LARGE SCALE GENOMIC DNA]</scope>
    <source>
        <strain evidence="1 2">DSM 25597</strain>
    </source>
</reference>
<dbReference type="EMBL" id="FZNY01000010">
    <property type="protein sequence ID" value="SNS30603.1"/>
    <property type="molecule type" value="Genomic_DNA"/>
</dbReference>
<sequence length="188" mass="21490">MRYLITFFCIVCITSISIGQDKNEVDQFWSSLQSLCNTSYEGTLLLPENDPQFAGKKLVMHVRSCNDSEIKIPFFVGNDRSRTWVFTKKNNRILLKHDHRHEDGSEDEITMYGGMTTNVGQAGLQVFPADAETQAMIPAASGNVWWVTLDKTTFTYNLRRLGTERIFTISFDLSKPVKNPEAPWGWKE</sequence>
<protein>
    <recommendedName>
        <fullName evidence="3">Secreted protein</fullName>
    </recommendedName>
</protein>